<organism evidence="4 5">
    <name type="scientific">Ceratodon purpureus</name>
    <name type="common">Fire moss</name>
    <name type="synonym">Dicranum purpureum</name>
    <dbReference type="NCBI Taxonomy" id="3225"/>
    <lineage>
        <taxon>Eukaryota</taxon>
        <taxon>Viridiplantae</taxon>
        <taxon>Streptophyta</taxon>
        <taxon>Embryophyta</taxon>
        <taxon>Bryophyta</taxon>
        <taxon>Bryophytina</taxon>
        <taxon>Bryopsida</taxon>
        <taxon>Dicranidae</taxon>
        <taxon>Pseudoditrichales</taxon>
        <taxon>Ditrichaceae</taxon>
        <taxon>Ceratodon</taxon>
    </lineage>
</organism>
<keyword evidence="1" id="KW-0547">Nucleotide-binding</keyword>
<accession>A0A8T0HWE5</accession>
<evidence type="ECO:0000313" key="5">
    <source>
        <dbReference type="Proteomes" id="UP000822688"/>
    </source>
</evidence>
<proteinExistence type="predicted"/>
<dbReference type="PANTHER" id="PTHR27007">
    <property type="match status" value="1"/>
</dbReference>
<dbReference type="InterPro" id="IPR000719">
    <property type="entry name" value="Prot_kinase_dom"/>
</dbReference>
<dbReference type="Proteomes" id="UP000822688">
    <property type="component" value="Chromosome 5"/>
</dbReference>
<dbReference type="PROSITE" id="PS00108">
    <property type="entry name" value="PROTEIN_KINASE_ST"/>
    <property type="match status" value="1"/>
</dbReference>
<protein>
    <recommendedName>
        <fullName evidence="3">Protein kinase domain-containing protein</fullName>
    </recommendedName>
</protein>
<keyword evidence="2" id="KW-0067">ATP-binding</keyword>
<evidence type="ECO:0000256" key="2">
    <source>
        <dbReference type="ARBA" id="ARBA00022840"/>
    </source>
</evidence>
<dbReference type="InterPro" id="IPR008271">
    <property type="entry name" value="Ser/Thr_kinase_AS"/>
</dbReference>
<dbReference type="FunFam" id="1.10.510.10:FF:000444">
    <property type="entry name" value="probable L-type lectin-domain containing receptor kinase S.5"/>
    <property type="match status" value="1"/>
</dbReference>
<dbReference type="GO" id="GO:0005524">
    <property type="term" value="F:ATP binding"/>
    <property type="evidence" value="ECO:0007669"/>
    <property type="project" value="UniProtKB-KW"/>
</dbReference>
<comment type="caution">
    <text evidence="4">The sequence shown here is derived from an EMBL/GenBank/DDBJ whole genome shotgun (WGS) entry which is preliminary data.</text>
</comment>
<dbReference type="SMART" id="SM00220">
    <property type="entry name" value="S_TKc"/>
    <property type="match status" value="1"/>
</dbReference>
<feature type="domain" description="Protein kinase" evidence="3">
    <location>
        <begin position="1"/>
        <end position="214"/>
    </location>
</feature>
<evidence type="ECO:0000313" key="4">
    <source>
        <dbReference type="EMBL" id="KAG0575430.1"/>
    </source>
</evidence>
<dbReference type="Gene3D" id="1.10.510.10">
    <property type="entry name" value="Transferase(Phosphotransferase) domain 1"/>
    <property type="match status" value="1"/>
</dbReference>
<evidence type="ECO:0000259" key="3">
    <source>
        <dbReference type="PROSITE" id="PS50011"/>
    </source>
</evidence>
<name>A0A8T0HWE5_CERPU</name>
<dbReference type="GO" id="GO:0004672">
    <property type="term" value="F:protein kinase activity"/>
    <property type="evidence" value="ECO:0007669"/>
    <property type="project" value="InterPro"/>
</dbReference>
<gene>
    <name evidence="4" type="ORF">KC19_5G003200</name>
</gene>
<dbReference type="OrthoDB" id="543442at2759"/>
<dbReference type="EMBL" id="CM026425">
    <property type="protein sequence ID" value="KAG0575430.1"/>
    <property type="molecule type" value="Genomic_DNA"/>
</dbReference>
<evidence type="ECO:0000256" key="1">
    <source>
        <dbReference type="ARBA" id="ARBA00022741"/>
    </source>
</evidence>
<reference evidence="4" key="1">
    <citation type="submission" date="2020-06" db="EMBL/GenBank/DDBJ databases">
        <title>WGS assembly of Ceratodon purpureus strain R40.</title>
        <authorList>
            <person name="Carey S.B."/>
            <person name="Jenkins J."/>
            <person name="Shu S."/>
            <person name="Lovell J.T."/>
            <person name="Sreedasyam A."/>
            <person name="Maumus F."/>
            <person name="Tiley G.P."/>
            <person name="Fernandez-Pozo N."/>
            <person name="Barry K."/>
            <person name="Chen C."/>
            <person name="Wang M."/>
            <person name="Lipzen A."/>
            <person name="Daum C."/>
            <person name="Saski C.A."/>
            <person name="Payton A.C."/>
            <person name="Mcbreen J.C."/>
            <person name="Conrad R.E."/>
            <person name="Kollar L.M."/>
            <person name="Olsson S."/>
            <person name="Huttunen S."/>
            <person name="Landis J.B."/>
            <person name="Wickett N.J."/>
            <person name="Johnson M.G."/>
            <person name="Rensing S.A."/>
            <person name="Grimwood J."/>
            <person name="Schmutz J."/>
            <person name="Mcdaniel S.F."/>
        </authorList>
    </citation>
    <scope>NUCLEOTIDE SEQUENCE</scope>
    <source>
        <strain evidence="4">R40</strain>
    </source>
</reference>
<dbReference type="PROSITE" id="PS50011">
    <property type="entry name" value="PROTEIN_KINASE_DOM"/>
    <property type="match status" value="1"/>
</dbReference>
<dbReference type="AlphaFoldDB" id="A0A8T0HWE5"/>
<sequence>MANGSLDQHLYPKKVNAILSWESRFLILKSVAAALNYLHCGWEQCILHRDIKPSNVMLDSQMNARLGDFGLARLAKHGPEDETAVMSNVTNVAGTPGYIAPVSNCFQAFTTKTDVYSFGMMALEVACGRPPHVHVEEEESLMKWVWSMHKKGQLLEVIDDSLQMNSKLMTDEVLQLQIQQVTRVLQLGILCTMPDPSVRPRTERLLQALKGDWSVSLPASRTGSSPLPFPLTSSTMYNTSSSDSLLVSDD</sequence>
<dbReference type="SUPFAM" id="SSF56112">
    <property type="entry name" value="Protein kinase-like (PK-like)"/>
    <property type="match status" value="1"/>
</dbReference>
<dbReference type="InterPro" id="IPR050528">
    <property type="entry name" value="L-type_Lectin-RKs"/>
</dbReference>
<dbReference type="InterPro" id="IPR011009">
    <property type="entry name" value="Kinase-like_dom_sf"/>
</dbReference>
<dbReference type="Pfam" id="PF00069">
    <property type="entry name" value="Pkinase"/>
    <property type="match status" value="1"/>
</dbReference>
<keyword evidence="5" id="KW-1185">Reference proteome</keyword>